<dbReference type="Proteomes" id="UP001596203">
    <property type="component" value="Unassembled WGS sequence"/>
</dbReference>
<comment type="caution">
    <text evidence="2">The sequence shown here is derived from an EMBL/GenBank/DDBJ whole genome shotgun (WGS) entry which is preliminary data.</text>
</comment>
<dbReference type="RefSeq" id="WP_377426526.1">
    <property type="nucleotide sequence ID" value="NZ_JBHSPR010000023.1"/>
</dbReference>
<keyword evidence="3" id="KW-1185">Reference proteome</keyword>
<evidence type="ECO:0000313" key="3">
    <source>
        <dbReference type="Proteomes" id="UP001596203"/>
    </source>
</evidence>
<gene>
    <name evidence="2" type="ORF">ACFP2T_27655</name>
</gene>
<proteinExistence type="predicted"/>
<feature type="domain" description="Phosphoribulokinase/uridine kinase" evidence="1">
    <location>
        <begin position="76"/>
        <end position="160"/>
    </location>
</feature>
<reference evidence="3" key="1">
    <citation type="journal article" date="2019" name="Int. J. Syst. Evol. Microbiol.">
        <title>The Global Catalogue of Microorganisms (GCM) 10K type strain sequencing project: providing services to taxonomists for standard genome sequencing and annotation.</title>
        <authorList>
            <consortium name="The Broad Institute Genomics Platform"/>
            <consortium name="The Broad Institute Genome Sequencing Center for Infectious Disease"/>
            <person name="Wu L."/>
            <person name="Ma J."/>
        </authorList>
    </citation>
    <scope>NUCLEOTIDE SEQUENCE [LARGE SCALE GENOMIC DNA]</scope>
    <source>
        <strain evidence="3">ZS-35-S2</strain>
    </source>
</reference>
<dbReference type="EMBL" id="JBHSPR010000023">
    <property type="protein sequence ID" value="MFC6019960.1"/>
    <property type="molecule type" value="Genomic_DNA"/>
</dbReference>
<organism evidence="2 3">
    <name type="scientific">Plantactinospora solaniradicis</name>
    <dbReference type="NCBI Taxonomy" id="1723736"/>
    <lineage>
        <taxon>Bacteria</taxon>
        <taxon>Bacillati</taxon>
        <taxon>Actinomycetota</taxon>
        <taxon>Actinomycetes</taxon>
        <taxon>Micromonosporales</taxon>
        <taxon>Micromonosporaceae</taxon>
        <taxon>Plantactinospora</taxon>
    </lineage>
</organism>
<name>A0ABW1KDV5_9ACTN</name>
<dbReference type="Pfam" id="PF00485">
    <property type="entry name" value="PRK"/>
    <property type="match status" value="1"/>
</dbReference>
<dbReference type="Gene3D" id="3.40.50.300">
    <property type="entry name" value="P-loop containing nucleotide triphosphate hydrolases"/>
    <property type="match status" value="2"/>
</dbReference>
<dbReference type="InterPro" id="IPR006083">
    <property type="entry name" value="PRK/URK"/>
</dbReference>
<evidence type="ECO:0000259" key="1">
    <source>
        <dbReference type="Pfam" id="PF00485"/>
    </source>
</evidence>
<dbReference type="SUPFAM" id="SSF52540">
    <property type="entry name" value="P-loop containing nucleoside triphosphate hydrolases"/>
    <property type="match status" value="1"/>
</dbReference>
<evidence type="ECO:0000313" key="2">
    <source>
        <dbReference type="EMBL" id="MFC6019960.1"/>
    </source>
</evidence>
<dbReference type="InterPro" id="IPR027417">
    <property type="entry name" value="P-loop_NTPase"/>
</dbReference>
<sequence>MLLTLTGGAGAGKTTLAAALAAQRGAITVLHLDDYYHLAEPERGVWLPDETGTPRLDVGDPCSIDFARLNGDAATALATSAVVIAEGLFAIQANPSVPHTRFDVFVDLAADLRLARKIQRKCVREGFPVEILITNYLNHRRDAYDRYTEPARHRSDLVINAELPADLLATQIWRAITEQSIHNS</sequence>
<accession>A0ABW1KDV5</accession>
<dbReference type="PANTHER" id="PTHR10285">
    <property type="entry name" value="URIDINE KINASE"/>
    <property type="match status" value="1"/>
</dbReference>
<protein>
    <recommendedName>
        <fullName evidence="1">Phosphoribulokinase/uridine kinase domain-containing protein</fullName>
    </recommendedName>
</protein>